<dbReference type="STRING" id="1798480.A2851_05235"/>
<reference evidence="1 2" key="1">
    <citation type="journal article" date="2016" name="Nat. Commun.">
        <title>Thousands of microbial genomes shed light on interconnected biogeochemical processes in an aquifer system.</title>
        <authorList>
            <person name="Anantharaman K."/>
            <person name="Brown C.T."/>
            <person name="Hug L.A."/>
            <person name="Sharon I."/>
            <person name="Castelle C.J."/>
            <person name="Probst A.J."/>
            <person name="Thomas B.C."/>
            <person name="Singh A."/>
            <person name="Wilkins M.J."/>
            <person name="Karaoz U."/>
            <person name="Brodie E.L."/>
            <person name="Williams K.H."/>
            <person name="Hubbard S.S."/>
            <person name="Banfield J.F."/>
        </authorList>
    </citation>
    <scope>NUCLEOTIDE SEQUENCE [LARGE SCALE GENOMIC DNA]</scope>
</reference>
<dbReference type="InterPro" id="IPR036583">
    <property type="entry name" value="23S_rRNA_IVS_sf"/>
</dbReference>
<evidence type="ECO:0000313" key="1">
    <source>
        <dbReference type="EMBL" id="OGG52419.1"/>
    </source>
</evidence>
<dbReference type="InterPro" id="IPR012657">
    <property type="entry name" value="23S_rRNA-intervening_sequence"/>
</dbReference>
<accession>A0A1F6CTB7</accession>
<dbReference type="PANTHER" id="PTHR38471:SF2">
    <property type="entry name" value="FOUR HELIX BUNDLE PROTEIN"/>
    <property type="match status" value="1"/>
</dbReference>
<evidence type="ECO:0000313" key="2">
    <source>
        <dbReference type="Proteomes" id="UP000176863"/>
    </source>
</evidence>
<proteinExistence type="predicted"/>
<dbReference type="AlphaFoldDB" id="A0A1F6CTB7"/>
<gene>
    <name evidence="1" type="ORF">A2851_05235</name>
</gene>
<dbReference type="NCBIfam" id="NF008911">
    <property type="entry name" value="PRK12275.1-2"/>
    <property type="match status" value="1"/>
</dbReference>
<organism evidence="1 2">
    <name type="scientific">Candidatus Kaiserbacteria bacterium RIFCSPHIGHO2_01_FULL_53_29</name>
    <dbReference type="NCBI Taxonomy" id="1798480"/>
    <lineage>
        <taxon>Bacteria</taxon>
        <taxon>Candidatus Kaiseribacteriota</taxon>
    </lineage>
</organism>
<dbReference type="PANTHER" id="PTHR38471">
    <property type="entry name" value="FOUR HELIX BUNDLE PROTEIN"/>
    <property type="match status" value="1"/>
</dbReference>
<name>A0A1F6CTB7_9BACT</name>
<dbReference type="SUPFAM" id="SSF158446">
    <property type="entry name" value="IVS-encoded protein-like"/>
    <property type="match status" value="1"/>
</dbReference>
<dbReference type="CDD" id="cd16377">
    <property type="entry name" value="23S_rRNA_IVP_like"/>
    <property type="match status" value="1"/>
</dbReference>
<dbReference type="Proteomes" id="UP000176863">
    <property type="component" value="Unassembled WGS sequence"/>
</dbReference>
<comment type="caution">
    <text evidence="1">The sequence shown here is derived from an EMBL/GenBank/DDBJ whole genome shotgun (WGS) entry which is preliminary data.</text>
</comment>
<protein>
    <submittedName>
        <fullName evidence="1">Four helix bundle protein</fullName>
    </submittedName>
</protein>
<dbReference type="Pfam" id="PF05635">
    <property type="entry name" value="23S_rRNA_IVP"/>
    <property type="match status" value="1"/>
</dbReference>
<dbReference type="Gene3D" id="1.20.1440.60">
    <property type="entry name" value="23S rRNA-intervening sequence"/>
    <property type="match status" value="1"/>
</dbReference>
<sequence>MQSHEDLAVWKKAVALCTLIYRLTEKFPSREMYGLTSQIRRAAVSVPSNIAEGRRRGTDADFGHFLRMAHGSLAELETQLLISKELAFCTEKEFENVRTQVTEMSKMLHGMIKALR</sequence>
<dbReference type="NCBIfam" id="TIGR02436">
    <property type="entry name" value="four helix bundle protein"/>
    <property type="match status" value="1"/>
</dbReference>
<dbReference type="EMBL" id="MFKT01000029">
    <property type="protein sequence ID" value="OGG52419.1"/>
    <property type="molecule type" value="Genomic_DNA"/>
</dbReference>